<gene>
    <name evidence="1" type="ORF">Pint_27772</name>
</gene>
<evidence type="ECO:0000313" key="2">
    <source>
        <dbReference type="Proteomes" id="UP001163603"/>
    </source>
</evidence>
<accession>A0ACC0YT77</accession>
<dbReference type="EMBL" id="CM047740">
    <property type="protein sequence ID" value="KAJ0040713.1"/>
    <property type="molecule type" value="Genomic_DNA"/>
</dbReference>
<protein>
    <submittedName>
        <fullName evidence="1">Uncharacterized protein</fullName>
    </submittedName>
</protein>
<evidence type="ECO:0000313" key="1">
    <source>
        <dbReference type="EMBL" id="KAJ0040713.1"/>
    </source>
</evidence>
<dbReference type="Proteomes" id="UP001163603">
    <property type="component" value="Chromosome 5"/>
</dbReference>
<keyword evidence="2" id="KW-1185">Reference proteome</keyword>
<reference evidence="2" key="1">
    <citation type="journal article" date="2023" name="G3 (Bethesda)">
        <title>Genome assembly and association tests identify interacting loci associated with vigor, precocity, and sex in interspecific pistachio rootstocks.</title>
        <authorList>
            <person name="Palmer W."/>
            <person name="Jacygrad E."/>
            <person name="Sagayaradj S."/>
            <person name="Cavanaugh K."/>
            <person name="Han R."/>
            <person name="Bertier L."/>
            <person name="Beede B."/>
            <person name="Kafkas S."/>
            <person name="Golino D."/>
            <person name="Preece J."/>
            <person name="Michelmore R."/>
        </authorList>
    </citation>
    <scope>NUCLEOTIDE SEQUENCE [LARGE SCALE GENOMIC DNA]</scope>
</reference>
<comment type="caution">
    <text evidence="1">The sequence shown here is derived from an EMBL/GenBank/DDBJ whole genome shotgun (WGS) entry which is preliminary data.</text>
</comment>
<organism evidence="1 2">
    <name type="scientific">Pistacia integerrima</name>
    <dbReference type="NCBI Taxonomy" id="434235"/>
    <lineage>
        <taxon>Eukaryota</taxon>
        <taxon>Viridiplantae</taxon>
        <taxon>Streptophyta</taxon>
        <taxon>Embryophyta</taxon>
        <taxon>Tracheophyta</taxon>
        <taxon>Spermatophyta</taxon>
        <taxon>Magnoliopsida</taxon>
        <taxon>eudicotyledons</taxon>
        <taxon>Gunneridae</taxon>
        <taxon>Pentapetalae</taxon>
        <taxon>rosids</taxon>
        <taxon>malvids</taxon>
        <taxon>Sapindales</taxon>
        <taxon>Anacardiaceae</taxon>
        <taxon>Pistacia</taxon>
    </lineage>
</organism>
<name>A0ACC0YT77_9ROSI</name>
<proteinExistence type="predicted"/>
<sequence>MEMEKEQELEWLEAQKIGISVDLVAAAKRQLQFLAAVDKNRCLYEGPALQRAIYRYNACWLPLLAKHSESQIIEGFLVVPLDCEWIWHCHRLNPVRYKTDCEELYGKTLDNSNVVSSVQGTCKKETEEIWNRLYPDEPYDLDLTKAILEDSSAELSGLEKYTKYDLVSAVSRQIPFFYQVSRSHVNNDIFLEEAVARYKGFLHLIKKNKERSIKRFTVPTYDIDLIWHTHQLHPVAYCMDVTVVLGKVLEHDDMDQDRSKGKKLDTGFSGTTKQWEETFGLRYWKAGAMYRGITPSPLTTVPFSSNHVRKEVIPSKEYQKIIDLPELKVVEVVSDHL</sequence>